<dbReference type="RefSeq" id="WP_379099885.1">
    <property type="nucleotide sequence ID" value="NZ_JBHUFP010000027.1"/>
</dbReference>
<keyword evidence="2 5" id="KW-0808">Transferase</keyword>
<organism evidence="6 7">
    <name type="scientific">Pasteurella oralis</name>
    <dbReference type="NCBI Taxonomy" id="1071947"/>
    <lineage>
        <taxon>Bacteria</taxon>
        <taxon>Pseudomonadati</taxon>
        <taxon>Pseudomonadota</taxon>
        <taxon>Gammaproteobacteria</taxon>
        <taxon>Pasteurellales</taxon>
        <taxon>Pasteurellaceae</taxon>
        <taxon>Pasteurella</taxon>
    </lineage>
</organism>
<dbReference type="PANTHER" id="PTHR43861:SF6">
    <property type="entry name" value="METHYLTRANSFERASE TYPE 11"/>
    <property type="match status" value="1"/>
</dbReference>
<sequence>MQKLTKQRIKQRFTQALTHYDQQAFAQQQIQQRLIDLLPLMQCQKFENVLELGCGTGGLTQGLMTALYAQHWELNDLCDVQQHLQMTLPQPFKFHCGDAEQFRFSKKYDLIAAASVVQWFEDKQGFIQRVKTGLRKQGFLLLSTFSATNLYEVKQITGIGLDYPSAAQWQQWLVPEFELLAFAQEEIVLTFAQPIEVLKHLQKTGVNAISQHGWTKTKLQHFCHQYQQNYANLQQQVTLTYAPLYLLARLK</sequence>
<evidence type="ECO:0000256" key="5">
    <source>
        <dbReference type="HAMAP-Rule" id="MF_00835"/>
    </source>
</evidence>
<comment type="similarity">
    <text evidence="5">Belongs to the methyltransferase superfamily.</text>
</comment>
<comment type="function">
    <text evidence="5">Converts the free carboxyl group of a malonyl-thioester to its methyl ester by transfer of a methyl group from S-adenosyl-L-methionine (SAM). It allows to synthesize pimeloyl-ACP via the fatty acid synthetic pathway.</text>
</comment>
<evidence type="ECO:0000313" key="6">
    <source>
        <dbReference type="EMBL" id="MFD1807003.1"/>
    </source>
</evidence>
<dbReference type="Pfam" id="PF13489">
    <property type="entry name" value="Methyltransf_23"/>
    <property type="match status" value="1"/>
</dbReference>
<dbReference type="EMBL" id="JBHUFP010000027">
    <property type="protein sequence ID" value="MFD1807003.1"/>
    <property type="molecule type" value="Genomic_DNA"/>
</dbReference>
<comment type="pathway">
    <text evidence="5">Cofactor biosynthesis; biotin biosynthesis.</text>
</comment>
<name>A0ABW4NXK2_9PAST</name>
<comment type="caution">
    <text evidence="6">The sequence shown here is derived from an EMBL/GenBank/DDBJ whole genome shotgun (WGS) entry which is preliminary data.</text>
</comment>
<accession>A0ABW4NXK2</accession>
<dbReference type="SUPFAM" id="SSF53335">
    <property type="entry name" value="S-adenosyl-L-methionine-dependent methyltransferases"/>
    <property type="match status" value="1"/>
</dbReference>
<dbReference type="GO" id="GO:0102130">
    <property type="term" value="F:malonyl-CoA methyltransferase activity"/>
    <property type="evidence" value="ECO:0007669"/>
    <property type="project" value="UniProtKB-EC"/>
</dbReference>
<dbReference type="HAMAP" id="MF_00835">
    <property type="entry name" value="BioC"/>
    <property type="match status" value="1"/>
</dbReference>
<evidence type="ECO:0000313" key="7">
    <source>
        <dbReference type="Proteomes" id="UP001597420"/>
    </source>
</evidence>
<evidence type="ECO:0000256" key="2">
    <source>
        <dbReference type="ARBA" id="ARBA00022679"/>
    </source>
</evidence>
<dbReference type="Gene3D" id="3.40.50.150">
    <property type="entry name" value="Vaccinia Virus protein VP39"/>
    <property type="match status" value="1"/>
</dbReference>
<evidence type="ECO:0000256" key="3">
    <source>
        <dbReference type="ARBA" id="ARBA00022691"/>
    </source>
</evidence>
<dbReference type="Proteomes" id="UP001597420">
    <property type="component" value="Unassembled WGS sequence"/>
</dbReference>
<dbReference type="InterPro" id="IPR029063">
    <property type="entry name" value="SAM-dependent_MTases_sf"/>
</dbReference>
<dbReference type="NCBIfam" id="TIGR02072">
    <property type="entry name" value="BioC"/>
    <property type="match status" value="1"/>
</dbReference>
<proteinExistence type="inferred from homology"/>
<keyword evidence="7" id="KW-1185">Reference proteome</keyword>
<keyword evidence="4 5" id="KW-0093">Biotin biosynthesis</keyword>
<comment type="catalytic activity">
    <reaction evidence="5">
        <text>malonyl-[ACP] + S-adenosyl-L-methionine = malonyl-[ACP] methyl ester + S-adenosyl-L-homocysteine</text>
        <dbReference type="Rhea" id="RHEA:17105"/>
        <dbReference type="Rhea" id="RHEA-COMP:9623"/>
        <dbReference type="Rhea" id="RHEA-COMP:9954"/>
        <dbReference type="ChEBI" id="CHEBI:57856"/>
        <dbReference type="ChEBI" id="CHEBI:59789"/>
        <dbReference type="ChEBI" id="CHEBI:78449"/>
        <dbReference type="ChEBI" id="CHEBI:78845"/>
        <dbReference type="EC" id="2.1.1.197"/>
    </reaction>
</comment>
<dbReference type="CDD" id="cd02440">
    <property type="entry name" value="AdoMet_MTases"/>
    <property type="match status" value="1"/>
</dbReference>
<evidence type="ECO:0000256" key="1">
    <source>
        <dbReference type="ARBA" id="ARBA00022603"/>
    </source>
</evidence>
<dbReference type="GO" id="GO:0032259">
    <property type="term" value="P:methylation"/>
    <property type="evidence" value="ECO:0007669"/>
    <property type="project" value="UniProtKB-KW"/>
</dbReference>
<evidence type="ECO:0000256" key="4">
    <source>
        <dbReference type="ARBA" id="ARBA00022756"/>
    </source>
</evidence>
<keyword evidence="1 5" id="KW-0489">Methyltransferase</keyword>
<keyword evidence="3 5" id="KW-0949">S-adenosyl-L-methionine</keyword>
<gene>
    <name evidence="5 6" type="primary">bioC</name>
    <name evidence="6" type="ORF">ACFSAV_11590</name>
</gene>
<dbReference type="InterPro" id="IPR011814">
    <property type="entry name" value="BioC"/>
</dbReference>
<reference evidence="7" key="1">
    <citation type="journal article" date="2019" name="Int. J. Syst. Evol. Microbiol.">
        <title>The Global Catalogue of Microorganisms (GCM) 10K type strain sequencing project: providing services to taxonomists for standard genome sequencing and annotation.</title>
        <authorList>
            <consortium name="The Broad Institute Genomics Platform"/>
            <consortium name="The Broad Institute Genome Sequencing Center for Infectious Disease"/>
            <person name="Wu L."/>
            <person name="Ma J."/>
        </authorList>
    </citation>
    <scope>NUCLEOTIDE SEQUENCE [LARGE SCALE GENOMIC DNA]</scope>
    <source>
        <strain evidence="7">CCM 7950</strain>
    </source>
</reference>
<dbReference type="EC" id="2.1.1.197" evidence="5"/>
<dbReference type="PANTHER" id="PTHR43861">
    <property type="entry name" value="TRANS-ACONITATE 2-METHYLTRANSFERASE-RELATED"/>
    <property type="match status" value="1"/>
</dbReference>
<protein>
    <recommendedName>
        <fullName evidence="5">Malonyl-[acyl-carrier protein] O-methyltransferase</fullName>
        <shortName evidence="5">Malonyl-ACP O-methyltransferase</shortName>
        <ecNumber evidence="5">2.1.1.197</ecNumber>
    </recommendedName>
    <alternativeName>
        <fullName evidence="5">Biotin synthesis protein BioC</fullName>
    </alternativeName>
</protein>